<dbReference type="GeneID" id="54992359"/>
<keyword evidence="2" id="KW-1185">Reference proteome</keyword>
<dbReference type="KEGG" id="vg:54992359"/>
<reference evidence="1 2" key="1">
    <citation type="submission" date="2018-04" db="EMBL/GenBank/DDBJ databases">
        <authorList>
            <person name="Fournier C.T."/>
            <person name="Kim C.J."/>
            <person name="Romero I.G."/>
            <person name="Sanchez M."/>
            <person name="Do N."/>
            <person name="Wu S."/>
            <person name="Mosier S.A."/>
            <person name="Wang J."/>
            <person name="Lund A."/>
            <person name="Moberg-Parker J."/>
            <person name="Stanton A.-C.J."/>
            <person name="Garlena R.A."/>
            <person name="Russell D.A."/>
            <person name="Pope W.H."/>
            <person name="Jacobs-Sera D."/>
            <person name="Hatfull G.F."/>
        </authorList>
    </citation>
    <scope>NUCLEOTIDE SEQUENCE [LARGE SCALE GENOMIC DNA]</scope>
</reference>
<gene>
    <name evidence="1" type="primary">94</name>
    <name evidence="1" type="ORF">PBI_SQUASH_94</name>
</gene>
<accession>A0A2U8UM69</accession>
<dbReference type="Proteomes" id="UP000246514">
    <property type="component" value="Segment"/>
</dbReference>
<evidence type="ECO:0000313" key="1">
    <source>
        <dbReference type="EMBL" id="AWN04712.1"/>
    </source>
</evidence>
<name>A0A2U8UM69_9CAUD</name>
<proteinExistence type="predicted"/>
<evidence type="ECO:0000313" key="2">
    <source>
        <dbReference type="Proteomes" id="UP000246514"/>
    </source>
</evidence>
<protein>
    <submittedName>
        <fullName evidence="1">Uncharacterized protein</fullName>
    </submittedName>
</protein>
<organism evidence="1 2">
    <name type="scientific">Microbacterium phage Squash</name>
    <dbReference type="NCBI Taxonomy" id="2182357"/>
    <lineage>
        <taxon>Viruses</taxon>
        <taxon>Duplodnaviria</taxon>
        <taxon>Heunggongvirae</taxon>
        <taxon>Uroviricota</taxon>
        <taxon>Caudoviricetes</taxon>
        <taxon>Squashvirus</taxon>
        <taxon>Squashvirus squash</taxon>
    </lineage>
</organism>
<dbReference type="EMBL" id="MH153813">
    <property type="protein sequence ID" value="AWN04712.1"/>
    <property type="molecule type" value="Genomic_DNA"/>
</dbReference>
<dbReference type="RefSeq" id="YP_009801833.1">
    <property type="nucleotide sequence ID" value="NC_047975.1"/>
</dbReference>
<sequence length="164" mass="17761">MRTITEALTDEAAEYALRLRDAGFMIYVPAKPDRRPATWFHYSREVDGQTCYGTYHAATNSGFNPANHSMPITPSRLNGSSAHVGASWGDELTLGLDDVAADSIRMAEIVARPDNWCPFNAVPTVEAVAAASRPNGAPQRFYQGARLPNGKPYGIGTAYIEAAQ</sequence>